<name>A0A8C7EGD7_NOTPE</name>
<dbReference type="AlphaFoldDB" id="A0A8C7EGD7"/>
<reference evidence="2" key="2">
    <citation type="submission" date="2025-09" db="UniProtKB">
        <authorList>
            <consortium name="Ensembl"/>
        </authorList>
    </citation>
    <scope>IDENTIFICATION</scope>
</reference>
<keyword evidence="3" id="KW-1185">Reference proteome</keyword>
<feature type="region of interest" description="Disordered" evidence="1">
    <location>
        <begin position="34"/>
        <end position="64"/>
    </location>
</feature>
<organism evidence="2 3">
    <name type="scientific">Nothoprocta perdicaria</name>
    <name type="common">Chilean tinamou</name>
    <name type="synonym">Crypturus perdicarius</name>
    <dbReference type="NCBI Taxonomy" id="30464"/>
    <lineage>
        <taxon>Eukaryota</taxon>
        <taxon>Metazoa</taxon>
        <taxon>Chordata</taxon>
        <taxon>Craniata</taxon>
        <taxon>Vertebrata</taxon>
        <taxon>Euteleostomi</taxon>
        <taxon>Archelosauria</taxon>
        <taxon>Archosauria</taxon>
        <taxon>Dinosauria</taxon>
        <taxon>Saurischia</taxon>
        <taxon>Theropoda</taxon>
        <taxon>Coelurosauria</taxon>
        <taxon>Aves</taxon>
        <taxon>Palaeognathae</taxon>
        <taxon>Tinamiformes</taxon>
        <taxon>Tinamidae</taxon>
        <taxon>Nothoprocta</taxon>
    </lineage>
</organism>
<protein>
    <submittedName>
        <fullName evidence="2">Uncharacterized protein</fullName>
    </submittedName>
</protein>
<dbReference type="Ensembl" id="ENSNPET00000018783.1">
    <property type="protein sequence ID" value="ENSNPEP00000018315.1"/>
    <property type="gene ID" value="ENSNPEG00000013640.1"/>
</dbReference>
<proteinExistence type="predicted"/>
<reference evidence="2" key="1">
    <citation type="submission" date="2025-08" db="UniProtKB">
        <authorList>
            <consortium name="Ensembl"/>
        </authorList>
    </citation>
    <scope>IDENTIFICATION</scope>
</reference>
<evidence type="ECO:0000256" key="1">
    <source>
        <dbReference type="SAM" id="MobiDB-lite"/>
    </source>
</evidence>
<sequence>MRTLMRQGLAVCAALTTMCTSLLLMYGGIGGGHPEPRQQQQQVAAATTSRAPGRGQQRPALPGGTGLLEGYISVLEHKVSERRETGTLLLHFFCLMHHNTGLIRFDDSCLKFFSSLYVG</sequence>
<evidence type="ECO:0000313" key="2">
    <source>
        <dbReference type="Ensembl" id="ENSNPEP00000018315.1"/>
    </source>
</evidence>
<evidence type="ECO:0000313" key="3">
    <source>
        <dbReference type="Proteomes" id="UP000694420"/>
    </source>
</evidence>
<dbReference type="Proteomes" id="UP000694420">
    <property type="component" value="Unplaced"/>
</dbReference>
<accession>A0A8C7EGD7</accession>